<evidence type="ECO:0000313" key="3">
    <source>
        <dbReference type="Proteomes" id="UP000283077"/>
    </source>
</evidence>
<dbReference type="RefSeq" id="WP_164852406.1">
    <property type="nucleotide sequence ID" value="NZ_SACS01000022.1"/>
</dbReference>
<keyword evidence="3" id="KW-1185">Reference proteome</keyword>
<proteinExistence type="predicted"/>
<dbReference type="AlphaFoldDB" id="A0A437QFR6"/>
<accession>A0A437QFR6</accession>
<evidence type="ECO:0000256" key="1">
    <source>
        <dbReference type="SAM" id="MobiDB-lite"/>
    </source>
</evidence>
<evidence type="ECO:0000313" key="2">
    <source>
        <dbReference type="EMBL" id="RVU33377.1"/>
    </source>
</evidence>
<dbReference type="EMBL" id="SACS01000022">
    <property type="protein sequence ID" value="RVU33377.1"/>
    <property type="molecule type" value="Genomic_DNA"/>
</dbReference>
<reference evidence="2 3" key="1">
    <citation type="submission" date="2019-01" db="EMBL/GenBank/DDBJ databases">
        <authorList>
            <person name="Chen W.-M."/>
        </authorList>
    </citation>
    <scope>NUCLEOTIDE SEQUENCE [LARGE SCALE GENOMIC DNA]</scope>
    <source>
        <strain evidence="2 3">KYPC3</strain>
    </source>
</reference>
<protein>
    <submittedName>
        <fullName evidence="2">Uncharacterized protein</fullName>
    </submittedName>
</protein>
<comment type="caution">
    <text evidence="2">The sequence shown here is derived from an EMBL/GenBank/DDBJ whole genome shotgun (WGS) entry which is preliminary data.</text>
</comment>
<organism evidence="2 3">
    <name type="scientific">Rheinheimera riviphila</name>
    <dbReference type="NCBI Taxonomy" id="1834037"/>
    <lineage>
        <taxon>Bacteria</taxon>
        <taxon>Pseudomonadati</taxon>
        <taxon>Pseudomonadota</taxon>
        <taxon>Gammaproteobacteria</taxon>
        <taxon>Chromatiales</taxon>
        <taxon>Chromatiaceae</taxon>
        <taxon>Rheinheimera</taxon>
    </lineage>
</organism>
<gene>
    <name evidence="2" type="ORF">EOE67_16765</name>
</gene>
<sequence>MDIQTKLGNYLNYVSPQTTARAAQNSLGLESAPSNPLQPGEKVTISNEASQLLKSDIQDGTILTPNSGGGTTLPPWP</sequence>
<dbReference type="Proteomes" id="UP000283077">
    <property type="component" value="Unassembled WGS sequence"/>
</dbReference>
<feature type="non-terminal residue" evidence="2">
    <location>
        <position position="77"/>
    </location>
</feature>
<feature type="region of interest" description="Disordered" evidence="1">
    <location>
        <begin position="56"/>
        <end position="77"/>
    </location>
</feature>
<name>A0A437QFR6_9GAMM</name>